<reference evidence="1" key="1">
    <citation type="submission" date="2023-04" db="EMBL/GenBank/DDBJ databases">
        <title>Draft Genome sequencing of Naganishia species isolated from polar environments using Oxford Nanopore Technology.</title>
        <authorList>
            <person name="Leo P."/>
            <person name="Venkateswaran K."/>
        </authorList>
    </citation>
    <scope>NUCLEOTIDE SEQUENCE</scope>
    <source>
        <strain evidence="1">MNA-CCFEE 5262</strain>
    </source>
</reference>
<protein>
    <submittedName>
        <fullName evidence="1">Uncharacterized protein</fullName>
    </submittedName>
</protein>
<name>A0ACC2VWI8_9TREE</name>
<keyword evidence="2" id="KW-1185">Reference proteome</keyword>
<dbReference type="Proteomes" id="UP001230649">
    <property type="component" value="Unassembled WGS sequence"/>
</dbReference>
<comment type="caution">
    <text evidence="1">The sequence shown here is derived from an EMBL/GenBank/DDBJ whole genome shotgun (WGS) entry which is preliminary data.</text>
</comment>
<sequence length="186" mass="20937">MTLPAIQHRRVTESDRDTLLSMRKSCGWGSNRIDSYLSEPTMATYLFYCSSEDGQEQPVGMGCLVFDLPGDPAMASREKGTIAIASLFVYPESRASGVGNQVFTILERLAIEDYGAKTLAVDTRAYEIPWASEGETSYLKKWYERRGYVEFRPAERRYDQNGPPDCADSPDKSVLLYACFLRKEVA</sequence>
<dbReference type="EMBL" id="JASBWS010000057">
    <property type="protein sequence ID" value="KAJ9103687.1"/>
    <property type="molecule type" value="Genomic_DNA"/>
</dbReference>
<proteinExistence type="predicted"/>
<evidence type="ECO:0000313" key="2">
    <source>
        <dbReference type="Proteomes" id="UP001230649"/>
    </source>
</evidence>
<gene>
    <name evidence="1" type="ORF">QFC20_004690</name>
</gene>
<accession>A0ACC2VWI8</accession>
<organism evidence="1 2">
    <name type="scientific">Naganishia adeliensis</name>
    <dbReference type="NCBI Taxonomy" id="92952"/>
    <lineage>
        <taxon>Eukaryota</taxon>
        <taxon>Fungi</taxon>
        <taxon>Dikarya</taxon>
        <taxon>Basidiomycota</taxon>
        <taxon>Agaricomycotina</taxon>
        <taxon>Tremellomycetes</taxon>
        <taxon>Filobasidiales</taxon>
        <taxon>Filobasidiaceae</taxon>
        <taxon>Naganishia</taxon>
    </lineage>
</organism>
<evidence type="ECO:0000313" key="1">
    <source>
        <dbReference type="EMBL" id="KAJ9103687.1"/>
    </source>
</evidence>